<dbReference type="GO" id="GO:0009636">
    <property type="term" value="P:response to toxic substance"/>
    <property type="evidence" value="ECO:0007669"/>
    <property type="project" value="TreeGrafter"/>
</dbReference>
<feature type="transmembrane region" description="Helical" evidence="1">
    <location>
        <begin position="104"/>
        <end position="125"/>
    </location>
</feature>
<feature type="transmembrane region" description="Helical" evidence="1">
    <location>
        <begin position="203"/>
        <end position="224"/>
    </location>
</feature>
<feature type="transmembrane region" description="Helical" evidence="1">
    <location>
        <begin position="60"/>
        <end position="83"/>
    </location>
</feature>
<gene>
    <name evidence="3" type="ORF">G7Y29_00210</name>
</gene>
<dbReference type="Pfam" id="PF07853">
    <property type="entry name" value="DUF1648"/>
    <property type="match status" value="1"/>
</dbReference>
<dbReference type="KEGG" id="cqn:G7Y29_00210"/>
<sequence length="225" mass="23634">MSRDIELNPVPAASLIILYSTVALYAALLVAGWDRIPDLMPTHWGISGAPDAFTSKTPGAVFGMLAIGAVPLGLLTPLVLYATHSQAEHGDDHARATANEMMPLIAQLMAGITVVSLGGITASLLGFLGGGLSTLIVVSALVLLLIWFVARMRVARRRIAAAVGPGELDGHLRWGMFYANPGDERVLVEHGMGTTVNFARPEAWLLLAALLSPAVILIAVVILAS</sequence>
<evidence type="ECO:0000313" key="4">
    <source>
        <dbReference type="Proteomes" id="UP000594586"/>
    </source>
</evidence>
<feature type="transmembrane region" description="Helical" evidence="1">
    <location>
        <begin position="12"/>
        <end position="33"/>
    </location>
</feature>
<keyword evidence="1" id="KW-1133">Transmembrane helix</keyword>
<evidence type="ECO:0000256" key="1">
    <source>
        <dbReference type="SAM" id="Phobius"/>
    </source>
</evidence>
<feature type="transmembrane region" description="Helical" evidence="1">
    <location>
        <begin position="131"/>
        <end position="150"/>
    </location>
</feature>
<keyword evidence="4" id="KW-1185">Reference proteome</keyword>
<dbReference type="EMBL" id="CP064955">
    <property type="protein sequence ID" value="QPK83299.1"/>
    <property type="molecule type" value="Genomic_DNA"/>
</dbReference>
<proteinExistence type="predicted"/>
<dbReference type="RefSeq" id="WP_165003070.1">
    <property type="nucleotide sequence ID" value="NZ_CP064955.1"/>
</dbReference>
<reference evidence="3 4" key="1">
    <citation type="submission" date="2020-11" db="EMBL/GenBank/DDBJ databases">
        <title>Corynebacterium sp. MC1420.</title>
        <authorList>
            <person name="Zhou J."/>
        </authorList>
    </citation>
    <scope>NUCLEOTIDE SEQUENCE [LARGE SCALE GENOMIC DNA]</scope>
    <source>
        <strain evidence="3 4">MC1420</strain>
    </source>
</reference>
<keyword evidence="1" id="KW-0472">Membrane</keyword>
<keyword evidence="1" id="KW-0812">Transmembrane</keyword>
<dbReference type="InterPro" id="IPR012867">
    <property type="entry name" value="DUF1648"/>
</dbReference>
<dbReference type="PANTHER" id="PTHR37810">
    <property type="entry name" value="IMMUNITY PROTEIN SDPI"/>
    <property type="match status" value="1"/>
</dbReference>
<dbReference type="PANTHER" id="PTHR37810:SF5">
    <property type="entry name" value="IMMUNITY PROTEIN SDPI"/>
    <property type="match status" value="1"/>
</dbReference>
<protein>
    <submittedName>
        <fullName evidence="3">DUF1648 domain-containing protein</fullName>
    </submittedName>
</protein>
<organism evidence="3 4">
    <name type="scientific">Corynebacterium qintianiae</name>
    <dbReference type="NCBI Taxonomy" id="2709392"/>
    <lineage>
        <taxon>Bacteria</taxon>
        <taxon>Bacillati</taxon>
        <taxon>Actinomycetota</taxon>
        <taxon>Actinomycetes</taxon>
        <taxon>Mycobacteriales</taxon>
        <taxon>Corynebacteriaceae</taxon>
        <taxon>Corynebacterium</taxon>
    </lineage>
</organism>
<evidence type="ECO:0000259" key="2">
    <source>
        <dbReference type="Pfam" id="PF07853"/>
    </source>
</evidence>
<dbReference type="AlphaFoldDB" id="A0A7T0KNJ7"/>
<name>A0A7T0KNJ7_9CORY</name>
<accession>A0A7T0KNJ7</accession>
<dbReference type="Proteomes" id="UP000594586">
    <property type="component" value="Chromosome"/>
</dbReference>
<feature type="domain" description="DUF1648" evidence="2">
    <location>
        <begin position="22"/>
        <end position="67"/>
    </location>
</feature>
<evidence type="ECO:0000313" key="3">
    <source>
        <dbReference type="EMBL" id="QPK83299.1"/>
    </source>
</evidence>